<reference evidence="5 6" key="1">
    <citation type="journal article" date="2021" name="bioRxiv">
        <title>Chromosome-scale and haplotype-resolved genome assembly of a tetraploid potato cultivar.</title>
        <authorList>
            <person name="Sun H."/>
            <person name="Jiao W.-B."/>
            <person name="Krause K."/>
            <person name="Campoy J.A."/>
            <person name="Goel M."/>
            <person name="Folz-Donahue K."/>
            <person name="Kukat C."/>
            <person name="Huettel B."/>
            <person name="Schneeberger K."/>
        </authorList>
    </citation>
    <scope>NUCLEOTIDE SEQUENCE [LARGE SCALE GENOMIC DNA]</scope>
    <source>
        <strain evidence="5">SolTubOtavaFocal</strain>
        <tissue evidence="5">Leaves</tissue>
    </source>
</reference>
<dbReference type="PROSITE" id="PS50878">
    <property type="entry name" value="RT_POL"/>
    <property type="match status" value="1"/>
</dbReference>
<dbReference type="InterPro" id="IPR041577">
    <property type="entry name" value="RT_RNaseH_2"/>
</dbReference>
<keyword evidence="2" id="KW-1133">Transmembrane helix</keyword>
<feature type="domain" description="Integrase catalytic" evidence="4">
    <location>
        <begin position="382"/>
        <end position="502"/>
    </location>
</feature>
<evidence type="ECO:0000259" key="4">
    <source>
        <dbReference type="PROSITE" id="PS50994"/>
    </source>
</evidence>
<proteinExistence type="predicted"/>
<evidence type="ECO:0000256" key="2">
    <source>
        <dbReference type="SAM" id="Phobius"/>
    </source>
</evidence>
<comment type="caution">
    <text evidence="5">The sequence shown here is derived from an EMBL/GenBank/DDBJ whole genome shotgun (WGS) entry which is preliminary data.</text>
</comment>
<dbReference type="EMBL" id="JAIVGD010000028">
    <property type="protein sequence ID" value="KAH0738068.1"/>
    <property type="molecule type" value="Genomic_DNA"/>
</dbReference>
<sequence>MKTKDGSLRMCIDYRQLNKVTIKNKYPIPKTDDLFDQFQGASYFLKIDLRSSYHQLRVRDSDIQKIAFRTRYGHYEFVVMSFGLTNALASFMDLMNMVFKQYLDLFVIVFINNILIYSRNEKEHVTHLRVVLQTLTDCQLFAKFSKCEFWLKSVAFLGHIVSSEGIRVDSQKIEAVKRFVEGFSSIASPLTKLTQKKVKFQWSDECEKSFSKLKTRLTTTHVLTLPEGSDDYVIYFDASRVGLGCVLMQKGKVIAYDSRQLKVHEKNYLTHDLELAVVVFALKIWRHYLYGVHVDVFTKLKSLHKANVVADALSRLSMGSVANVEEERKELAKDVNRLARLGVCLMNISDDGVIVQNGSESSLVAEGRLCVPKVGELRKQILSEGHNSRYSIHLGEGRTSEIMRQHDSIWVIVDRVTKSTHFLVVQTTDSAEDYAKLYITEIVRLHGVPLFIISYRGPQFTSHIWKSFQKGLGTQVNLSTVFHPQTNSQAKCTIQTLEDMLRASDQLQGCRSPVGWFEVGKAALIGPYSVHDAMEKVQLIRDRLKTAQSSQKSYADVRRRDLGGDEIWQEMEA</sequence>
<dbReference type="Gene3D" id="3.30.420.10">
    <property type="entry name" value="Ribonuclease H-like superfamily/Ribonuclease H"/>
    <property type="match status" value="1"/>
</dbReference>
<dbReference type="Gene3D" id="3.30.70.270">
    <property type="match status" value="2"/>
</dbReference>
<evidence type="ECO:0000259" key="3">
    <source>
        <dbReference type="PROSITE" id="PS50878"/>
    </source>
</evidence>
<dbReference type="InterPro" id="IPR043128">
    <property type="entry name" value="Rev_trsase/Diguanyl_cyclase"/>
</dbReference>
<gene>
    <name evidence="5" type="ORF">KY290_036773</name>
</gene>
<feature type="domain" description="Reverse transcriptase" evidence="3">
    <location>
        <begin position="1"/>
        <end position="161"/>
    </location>
</feature>
<dbReference type="InterPro" id="IPR000477">
    <property type="entry name" value="RT_dom"/>
</dbReference>
<dbReference type="CDD" id="cd09274">
    <property type="entry name" value="RNase_HI_RT_Ty3"/>
    <property type="match status" value="1"/>
</dbReference>
<protein>
    <submittedName>
        <fullName evidence="5">Uncharacterized protein</fullName>
    </submittedName>
</protein>
<evidence type="ECO:0000313" key="6">
    <source>
        <dbReference type="Proteomes" id="UP000826656"/>
    </source>
</evidence>
<dbReference type="Proteomes" id="UP000826656">
    <property type="component" value="Unassembled WGS sequence"/>
</dbReference>
<dbReference type="PANTHER" id="PTHR37984:SF5">
    <property type="entry name" value="PROTEIN NYNRIN-LIKE"/>
    <property type="match status" value="1"/>
</dbReference>
<keyword evidence="2" id="KW-0472">Membrane</keyword>
<accession>A0ABQ7TV67</accession>
<keyword evidence="2" id="KW-0812">Transmembrane</keyword>
<evidence type="ECO:0000313" key="5">
    <source>
        <dbReference type="EMBL" id="KAH0738068.1"/>
    </source>
</evidence>
<dbReference type="Pfam" id="PF00078">
    <property type="entry name" value="RVT_1"/>
    <property type="match status" value="1"/>
</dbReference>
<feature type="transmembrane region" description="Helical" evidence="2">
    <location>
        <begin position="72"/>
        <end position="92"/>
    </location>
</feature>
<keyword evidence="6" id="KW-1185">Reference proteome</keyword>
<dbReference type="SUPFAM" id="SSF53098">
    <property type="entry name" value="Ribonuclease H-like"/>
    <property type="match status" value="1"/>
</dbReference>
<dbReference type="PANTHER" id="PTHR37984">
    <property type="entry name" value="PROTEIN CBG26694"/>
    <property type="match status" value="1"/>
</dbReference>
<dbReference type="InterPro" id="IPR036397">
    <property type="entry name" value="RNaseH_sf"/>
</dbReference>
<dbReference type="Pfam" id="PF17919">
    <property type="entry name" value="RT_RNaseH_2"/>
    <property type="match status" value="1"/>
</dbReference>
<keyword evidence="1" id="KW-0511">Multifunctional enzyme</keyword>
<dbReference type="PROSITE" id="PS50994">
    <property type="entry name" value="INTEGRASE"/>
    <property type="match status" value="1"/>
</dbReference>
<name>A0ABQ7TV67_SOLTU</name>
<dbReference type="InterPro" id="IPR012337">
    <property type="entry name" value="RNaseH-like_sf"/>
</dbReference>
<dbReference type="SUPFAM" id="SSF56672">
    <property type="entry name" value="DNA/RNA polymerases"/>
    <property type="match status" value="1"/>
</dbReference>
<organism evidence="5 6">
    <name type="scientific">Solanum tuberosum</name>
    <name type="common">Potato</name>
    <dbReference type="NCBI Taxonomy" id="4113"/>
    <lineage>
        <taxon>Eukaryota</taxon>
        <taxon>Viridiplantae</taxon>
        <taxon>Streptophyta</taxon>
        <taxon>Embryophyta</taxon>
        <taxon>Tracheophyta</taxon>
        <taxon>Spermatophyta</taxon>
        <taxon>Magnoliopsida</taxon>
        <taxon>eudicotyledons</taxon>
        <taxon>Gunneridae</taxon>
        <taxon>Pentapetalae</taxon>
        <taxon>asterids</taxon>
        <taxon>lamiids</taxon>
        <taxon>Solanales</taxon>
        <taxon>Solanaceae</taxon>
        <taxon>Solanoideae</taxon>
        <taxon>Solaneae</taxon>
        <taxon>Solanum</taxon>
    </lineage>
</organism>
<dbReference type="InterPro" id="IPR001584">
    <property type="entry name" value="Integrase_cat-core"/>
</dbReference>
<evidence type="ECO:0000256" key="1">
    <source>
        <dbReference type="ARBA" id="ARBA00023268"/>
    </source>
</evidence>
<dbReference type="InterPro" id="IPR043502">
    <property type="entry name" value="DNA/RNA_pol_sf"/>
</dbReference>
<dbReference type="Gene3D" id="3.10.10.10">
    <property type="entry name" value="HIV Type 1 Reverse Transcriptase, subunit A, domain 1"/>
    <property type="match status" value="1"/>
</dbReference>
<dbReference type="InterPro" id="IPR050951">
    <property type="entry name" value="Retrovirus_Pol_polyprotein"/>
</dbReference>
<dbReference type="CDD" id="cd01647">
    <property type="entry name" value="RT_LTR"/>
    <property type="match status" value="1"/>
</dbReference>